<dbReference type="Gene3D" id="1.10.1200.10">
    <property type="entry name" value="ACP-like"/>
    <property type="match status" value="1"/>
</dbReference>
<dbReference type="InterPro" id="IPR050091">
    <property type="entry name" value="PKS_NRPS_Biosynth_Enz"/>
</dbReference>
<dbReference type="Gene3D" id="3.30.70.3290">
    <property type="match status" value="1"/>
</dbReference>
<keyword evidence="2" id="KW-0596">Phosphopantetheine</keyword>
<feature type="domain" description="Carrier" evidence="8">
    <location>
        <begin position="1915"/>
        <end position="1992"/>
    </location>
</feature>
<evidence type="ECO:0000256" key="1">
    <source>
        <dbReference type="ARBA" id="ARBA00005179"/>
    </source>
</evidence>
<dbReference type="InterPro" id="IPR014043">
    <property type="entry name" value="Acyl_transferase_dom"/>
</dbReference>
<dbReference type="GO" id="GO:0004312">
    <property type="term" value="F:fatty acid synthase activity"/>
    <property type="evidence" value="ECO:0007669"/>
    <property type="project" value="TreeGrafter"/>
</dbReference>
<dbReference type="SUPFAM" id="SSF53901">
    <property type="entry name" value="Thiolase-like"/>
    <property type="match status" value="1"/>
</dbReference>
<evidence type="ECO:0000256" key="6">
    <source>
        <dbReference type="ARBA" id="ARBA00023268"/>
    </source>
</evidence>
<dbReference type="SUPFAM" id="SSF53335">
    <property type="entry name" value="S-adenosyl-L-methionine-dependent methyltransferases"/>
    <property type="match status" value="1"/>
</dbReference>
<dbReference type="SUPFAM" id="SSF55048">
    <property type="entry name" value="Probable ACP-binding domain of malonyl-CoA ACP transacylase"/>
    <property type="match status" value="1"/>
</dbReference>
<proteinExistence type="predicted"/>
<dbReference type="EMBL" id="QGMJ01000036">
    <property type="protein sequence ID" value="TVY44519.1"/>
    <property type="molecule type" value="Genomic_DNA"/>
</dbReference>
<dbReference type="PANTHER" id="PTHR43775">
    <property type="entry name" value="FATTY ACID SYNTHASE"/>
    <property type="match status" value="1"/>
</dbReference>
<reference evidence="11 12" key="1">
    <citation type="submission" date="2018-05" db="EMBL/GenBank/DDBJ databases">
        <title>Genome sequencing and assembly of the regulated plant pathogen Lachnellula willkommii and related sister species for the development of diagnostic species identification markers.</title>
        <authorList>
            <person name="Giroux E."/>
            <person name="Bilodeau G."/>
        </authorList>
    </citation>
    <scope>NUCLEOTIDE SEQUENCE [LARGE SCALE GENOMIC DNA]</scope>
    <source>
        <strain evidence="11 12">CBS 197.66</strain>
    </source>
</reference>
<dbReference type="GO" id="GO:0008168">
    <property type="term" value="F:methyltransferase activity"/>
    <property type="evidence" value="ECO:0007669"/>
    <property type="project" value="UniProtKB-KW"/>
</dbReference>
<dbReference type="CDD" id="cd00833">
    <property type="entry name" value="PKS"/>
    <property type="match status" value="1"/>
</dbReference>
<name>A0A8H8RZY7_9HELO</name>
<evidence type="ECO:0000256" key="7">
    <source>
        <dbReference type="PROSITE-ProRule" id="PRU01363"/>
    </source>
</evidence>
<dbReference type="PROSITE" id="PS50075">
    <property type="entry name" value="CARRIER"/>
    <property type="match status" value="1"/>
</dbReference>
<organism evidence="11 12">
    <name type="scientific">Lachnellula subtilissima</name>
    <dbReference type="NCBI Taxonomy" id="602034"/>
    <lineage>
        <taxon>Eukaryota</taxon>
        <taxon>Fungi</taxon>
        <taxon>Dikarya</taxon>
        <taxon>Ascomycota</taxon>
        <taxon>Pezizomycotina</taxon>
        <taxon>Leotiomycetes</taxon>
        <taxon>Helotiales</taxon>
        <taxon>Lachnaceae</taxon>
        <taxon>Lachnellula</taxon>
    </lineage>
</organism>
<dbReference type="InterPro" id="IPR014030">
    <property type="entry name" value="Ketoacyl_synth_N"/>
</dbReference>
<dbReference type="Proteomes" id="UP000462212">
    <property type="component" value="Unassembled WGS sequence"/>
</dbReference>
<dbReference type="Pfam" id="PF03959">
    <property type="entry name" value="FSH1"/>
    <property type="match status" value="1"/>
</dbReference>
<evidence type="ECO:0000256" key="4">
    <source>
        <dbReference type="ARBA" id="ARBA00022603"/>
    </source>
</evidence>
<keyword evidence="4" id="KW-0489">Methyltransferase</keyword>
<dbReference type="InterPro" id="IPR016036">
    <property type="entry name" value="Malonyl_transacylase_ACP-bd"/>
</dbReference>
<feature type="active site" description="Proton acceptor; for dehydratase activity" evidence="7">
    <location>
        <position position="1607"/>
    </location>
</feature>
<feature type="domain" description="Ketosynthase family 3 (KS3)" evidence="9">
    <location>
        <begin position="661"/>
        <end position="1082"/>
    </location>
</feature>
<dbReference type="InterPro" id="IPR029063">
    <property type="entry name" value="SAM-dependent_MTases_sf"/>
</dbReference>
<dbReference type="Pfam" id="PF16073">
    <property type="entry name" value="SAT"/>
    <property type="match status" value="1"/>
</dbReference>
<evidence type="ECO:0000313" key="11">
    <source>
        <dbReference type="EMBL" id="TVY44519.1"/>
    </source>
</evidence>
<dbReference type="Gene3D" id="3.40.50.1820">
    <property type="entry name" value="alpha/beta hydrolase"/>
    <property type="match status" value="1"/>
</dbReference>
<dbReference type="InterPro" id="IPR032088">
    <property type="entry name" value="SAT"/>
</dbReference>
<dbReference type="GO" id="GO:0032259">
    <property type="term" value="P:methylation"/>
    <property type="evidence" value="ECO:0007669"/>
    <property type="project" value="UniProtKB-KW"/>
</dbReference>
<dbReference type="InterPro" id="IPR016039">
    <property type="entry name" value="Thiolase-like"/>
</dbReference>
<dbReference type="Gene3D" id="3.40.47.10">
    <property type="match status" value="1"/>
</dbReference>
<dbReference type="Gene3D" id="3.40.366.10">
    <property type="entry name" value="Malonyl-Coenzyme A Acyl Carrier Protein, domain 2"/>
    <property type="match status" value="2"/>
</dbReference>
<dbReference type="GO" id="GO:0031177">
    <property type="term" value="F:phosphopantetheine binding"/>
    <property type="evidence" value="ECO:0007669"/>
    <property type="project" value="InterPro"/>
</dbReference>
<evidence type="ECO:0000259" key="9">
    <source>
        <dbReference type="PROSITE" id="PS52004"/>
    </source>
</evidence>
<keyword evidence="12" id="KW-1185">Reference proteome</keyword>
<dbReference type="PROSITE" id="PS52004">
    <property type="entry name" value="KS3_2"/>
    <property type="match status" value="1"/>
</dbReference>
<feature type="region of interest" description="C-terminal hotdog fold" evidence="7">
    <location>
        <begin position="1732"/>
        <end position="1882"/>
    </location>
</feature>
<evidence type="ECO:0000259" key="8">
    <source>
        <dbReference type="PROSITE" id="PS50075"/>
    </source>
</evidence>
<dbReference type="CDD" id="cd02440">
    <property type="entry name" value="AdoMet_MTases"/>
    <property type="match status" value="1"/>
</dbReference>
<comment type="caution">
    <text evidence="11">The sequence shown here is derived from an EMBL/GenBank/DDBJ whole genome shotgun (WGS) entry which is preliminary data.</text>
</comment>
<feature type="active site" description="Proton donor; for dehydratase activity" evidence="7">
    <location>
        <position position="1793"/>
    </location>
</feature>
<dbReference type="Pfam" id="PF08242">
    <property type="entry name" value="Methyltransf_12"/>
    <property type="match status" value="1"/>
</dbReference>
<dbReference type="Pfam" id="PF02801">
    <property type="entry name" value="Ketoacyl-synt_C"/>
    <property type="match status" value="1"/>
</dbReference>
<dbReference type="InterPro" id="IPR013217">
    <property type="entry name" value="Methyltransf_12"/>
</dbReference>
<dbReference type="OrthoDB" id="429813at2759"/>
<dbReference type="InterPro" id="IPR029058">
    <property type="entry name" value="AB_hydrolase_fold"/>
</dbReference>
<dbReference type="SMART" id="SM00827">
    <property type="entry name" value="PKS_AT"/>
    <property type="match status" value="1"/>
</dbReference>
<dbReference type="InterPro" id="IPR042104">
    <property type="entry name" value="PKS_dehydratase_sf"/>
</dbReference>
<feature type="region of interest" description="N-terminal hotdog fold" evidence="7">
    <location>
        <begin position="1573"/>
        <end position="1705"/>
    </location>
</feature>
<dbReference type="Pfam" id="PF18558">
    <property type="entry name" value="HTH_51"/>
    <property type="match status" value="1"/>
</dbReference>
<dbReference type="SMART" id="SM00823">
    <property type="entry name" value="PKS_PP"/>
    <property type="match status" value="1"/>
</dbReference>
<feature type="domain" description="PKS/mFAS DH" evidence="10">
    <location>
        <begin position="1573"/>
        <end position="1882"/>
    </location>
</feature>
<dbReference type="PANTHER" id="PTHR43775:SF21">
    <property type="entry name" value="NON-REDUCING POLYKETIDE SYNTHASE AUSA-RELATED"/>
    <property type="match status" value="1"/>
</dbReference>
<evidence type="ECO:0000256" key="5">
    <source>
        <dbReference type="ARBA" id="ARBA00022679"/>
    </source>
</evidence>
<dbReference type="Gene3D" id="3.10.129.110">
    <property type="entry name" value="Polyketide synthase dehydratase"/>
    <property type="match status" value="1"/>
</dbReference>
<dbReference type="Gene3D" id="3.40.50.150">
    <property type="entry name" value="Vaccinia Virus protein VP39"/>
    <property type="match status" value="1"/>
</dbReference>
<dbReference type="Pfam" id="PF00698">
    <property type="entry name" value="Acyl_transf_1"/>
    <property type="match status" value="1"/>
</dbReference>
<evidence type="ECO:0000259" key="10">
    <source>
        <dbReference type="PROSITE" id="PS52019"/>
    </source>
</evidence>
<dbReference type="Pfam" id="PF00550">
    <property type="entry name" value="PP-binding"/>
    <property type="match status" value="1"/>
</dbReference>
<dbReference type="InterPro" id="IPR020806">
    <property type="entry name" value="PKS_PP-bd"/>
</dbReference>
<accession>A0A8H8RZY7</accession>
<dbReference type="PROSITE" id="PS00606">
    <property type="entry name" value="KS3_1"/>
    <property type="match status" value="1"/>
</dbReference>
<sequence>MSIAPPPTVNLGDLHLPRILCLHGGGVNAEAFRLQCRGLFRSLNGTFRLVFPDAPYLSPADPGVMPTYAHLQPFRRWLRWEIEQANPGPEAICGDIDRALHEAMINDNAMGATGDWAAIMGFSQGAKLAASLLLRQQLRAEKLGKDQAGSDFKFAILLAGRAPLVALDADLSDSLALADADELTTGAFAQVTGSFLQGSDHVLRLPTLHVHGMKDPGLANHRRLLTDFCKAGTTRLVEWDGDHRVVIQAADVAAVTKEILALSKQTGVISLQVFLITISAMELFLCGPQASFPSPKDLGQLRQILLGHNSLHASLTLTLKELPNLLRQLTTFDVSLKRASSAASIDFLLQWLDSGHLSLPVDDLPNIASLPFTVILQVALFLQHLAKNNTGSDYSQMVPALQQYGVQGFCIGFLTAAAINFSGNEEQLAEYTATSLRLAMCIGAYIDQNALYAEPPNPVCALSVRWKEGQFSKCQVEDLLAGYAHAYISCITDVSCVTITAQASDEKQLIEVLREAGLRAKKISINGRFHSAVDHTTAAQTLKKFTKSVKGLQYPEAFQLQAPFRRNDTGGLITGGYPVTDIAIESILLHTADWYTTVRKTFDVFPTDYPRVTTFAFEEGVVPLSLSQRNETNYHVNVTNGANGVNGVNGINENLEAKYPPHSVAVVGMSCRFPGADDVDKFWDLLGSGVSMVREVPSDRLNLNNHRLADYAKTKFWGNFIDDPESFDHRFFKKSAREAVSWDPEKRILLEVVYEALDSAGHFGPAAADHPNDYGCYIGAVGNNYYDNVACHPPNAYSMLGTSRAFFSGRISHQFGFTGPAMTIDTACSSSLVAINAACRAIQSGECSRAVAGGTNVFTSPFDYQNLAAAGFLSSTGACKPFDASADGYCRGEGVAAVVLKPLSAAIEEGDHVLGVIVGSAVNQNHNDAHITVPCSSSQTAVYNKVLGMANSPSSSVTYVEAHGTGFTGTQVGDPIECQSIRDAFGGSHRKEILHFGSVKGHIGHTEASAGVAGLIKILLMMQHSTILGQASYSNLNPKIPALEPDMMAIPRKSQPWKTSSKFACINSYGAAGSNAVVAIREAKPVSSTPLTKRSTITTKQPFFMSASSEASLIAYARKLLAYVEVQRTSSENTSHLLSDILFNLTDRSNHKLAYSVSKTLIYLEDLEKMLSSIVAGSESPIKDAGSGPRPVVLVFGGQEKDFVGLSKEAVDNSVLFRSHLDTCDFELQSLGHGSLYPAIYQRESIENLPTLHAVLFAVQYASAKAWIDSGLRVSSIVGHSFGQLTALCISGCLSTQDALKLVVGRAELINSSWGEERGSMISVQSDHAVVNSILETINAESPDNKLEIACFNHPTNHVVVGTTKAVDIFESHIAGDDRLQQNIRVKRLNVTHGFHSALTEGILPGLESLANSVQWNKPTISIELATEEHIDQELGAWLIPHHIRNPVCFSSAVQRVAQKFPSCVWVEAGQGSSVMSLVKNSIKGEGQPLYCPSFLNGPNAISSVAETVVELWKTGIHVQFWPYHRSERSHFEYKSLPPYQFDKTKHWLPFINQAAPEPALTMAPATQTIVTHEFISFLEFSDSSKKEAVFLVDPESERYMYLLNGHIASNQALAPASLYVELLSRAAMILTSNASFDTHVINMNSMQMKGAPIGLDSKKNIYIKLTRITPDVDYWDFEFSSKLKEGGEVQVHVIGKVGLGKRDDPALADTIMQWSALIGYKKCLSIMNNEDGEKMQGRHIYQALQKLIFFDEMYHGIKSISYQGHEAAGKVAATLDPKLSPKEALYDTPTIDGMMQFAGVLVNYFAHPSGKDVLLCQGINRIVTGGAFDITAGEWIAYSLLTEDTDERTVSDVYIFDKKSQQVVIAFIGFVFTRTSVSVLQRSLRSVNSGGSGANPTPAPAGVAPVPVAVTGVSAESSKASKVLEVFHNVTDIPMDEIALGSTLEELGVDSLLVTEVLNEIQTAFGLEIDLNTFLFFPNVKAVCDYIDSALGVGIRAEPPALAEAKVKDVAVRTLPTNSLDVESRPSLQRAQKVFADCKDAYERAAVETKAVEFWEKCYPRQAALVLAYVVEAFAKLGCDMASIKAGNAVPMIPHLPNHKQLVRQLYRVLEDAGLIIVNGQGQFVRTTKLVDPTPAATIFKQIIPEFPLHASVHRIVQVVGSELAECLTGEKDGLQIVFGNKENKKTLDDLYENWPLVRSGTIALGEFLEKAMANADKPGVFRILEVGAGTGGTTKYIVRHLQKLGIPFEYVFTDLSPSLVAAAKRTFKDCPEMEFATLDIEKEPPASWIGSFHFIISTNCVHATRNLTTSLTSLRKLLRKDGVLTLVEITQNMFWLDIAVGLFEGWWLFEDGREHAVTPEWLWKEHMLRAGFNAVDWTDGEEPEARTIRVIAGFPTSSST</sequence>
<dbReference type="InterPro" id="IPR049900">
    <property type="entry name" value="PKS_mFAS_DH"/>
</dbReference>
<gene>
    <name evidence="11" type="primary">mpas_0</name>
    <name evidence="11" type="ORF">LSUB1_G002913</name>
</gene>
<dbReference type="Pfam" id="PF00109">
    <property type="entry name" value="ketoacyl-synt"/>
    <property type="match status" value="1"/>
</dbReference>
<dbReference type="InterPro" id="IPR041068">
    <property type="entry name" value="HTH_51"/>
</dbReference>
<dbReference type="InterPro" id="IPR036736">
    <property type="entry name" value="ACP-like_sf"/>
</dbReference>
<keyword evidence="5" id="KW-0808">Transferase</keyword>
<dbReference type="SUPFAM" id="SSF53474">
    <property type="entry name" value="alpha/beta-Hydrolases"/>
    <property type="match status" value="1"/>
</dbReference>
<evidence type="ECO:0000256" key="2">
    <source>
        <dbReference type="ARBA" id="ARBA00022450"/>
    </source>
</evidence>
<dbReference type="InterPro" id="IPR006162">
    <property type="entry name" value="Ppantetheine_attach_site"/>
</dbReference>
<dbReference type="InterPro" id="IPR016035">
    <property type="entry name" value="Acyl_Trfase/lysoPLipase"/>
</dbReference>
<dbReference type="InterPro" id="IPR009081">
    <property type="entry name" value="PP-bd_ACP"/>
</dbReference>
<comment type="pathway">
    <text evidence="1">Secondary metabolite biosynthesis.</text>
</comment>
<dbReference type="InterPro" id="IPR001227">
    <property type="entry name" value="Ac_transferase_dom_sf"/>
</dbReference>
<keyword evidence="3" id="KW-0597">Phosphoprotein</keyword>
<dbReference type="GO" id="GO:0006633">
    <property type="term" value="P:fatty acid biosynthetic process"/>
    <property type="evidence" value="ECO:0007669"/>
    <property type="project" value="InterPro"/>
</dbReference>
<evidence type="ECO:0000256" key="3">
    <source>
        <dbReference type="ARBA" id="ARBA00022553"/>
    </source>
</evidence>
<evidence type="ECO:0000313" key="12">
    <source>
        <dbReference type="Proteomes" id="UP000462212"/>
    </source>
</evidence>
<dbReference type="GO" id="GO:0004315">
    <property type="term" value="F:3-oxoacyl-[acyl-carrier-protein] synthase activity"/>
    <property type="evidence" value="ECO:0007669"/>
    <property type="project" value="InterPro"/>
</dbReference>
<dbReference type="InterPro" id="IPR005645">
    <property type="entry name" value="FSH-like_dom"/>
</dbReference>
<dbReference type="InterPro" id="IPR018201">
    <property type="entry name" value="Ketoacyl_synth_AS"/>
</dbReference>
<dbReference type="SUPFAM" id="SSF52151">
    <property type="entry name" value="FabD/lysophospholipase-like"/>
    <property type="match status" value="1"/>
</dbReference>
<dbReference type="PROSITE" id="PS00012">
    <property type="entry name" value="PHOSPHOPANTETHEINE"/>
    <property type="match status" value="1"/>
</dbReference>
<protein>
    <submittedName>
        <fullName evidence="11">Methylphloroacetophenone synthase</fullName>
    </submittedName>
</protein>
<dbReference type="SMART" id="SM00825">
    <property type="entry name" value="PKS_KS"/>
    <property type="match status" value="1"/>
</dbReference>
<dbReference type="GO" id="GO:0044550">
    <property type="term" value="P:secondary metabolite biosynthetic process"/>
    <property type="evidence" value="ECO:0007669"/>
    <property type="project" value="TreeGrafter"/>
</dbReference>
<dbReference type="InterPro" id="IPR020841">
    <property type="entry name" value="PKS_Beta-ketoAc_synthase_dom"/>
</dbReference>
<dbReference type="SUPFAM" id="SSF47336">
    <property type="entry name" value="ACP-like"/>
    <property type="match status" value="1"/>
</dbReference>
<dbReference type="InterPro" id="IPR014031">
    <property type="entry name" value="Ketoacyl_synth_C"/>
</dbReference>
<dbReference type="PROSITE" id="PS52019">
    <property type="entry name" value="PKS_MFAS_DH"/>
    <property type="match status" value="1"/>
</dbReference>
<keyword evidence="6" id="KW-0511">Multifunctional enzyme</keyword>